<feature type="compositionally biased region" description="Basic and acidic residues" evidence="7">
    <location>
        <begin position="1947"/>
        <end position="1968"/>
    </location>
</feature>
<dbReference type="InterPro" id="IPR043519">
    <property type="entry name" value="NT_sf"/>
</dbReference>
<comment type="cofactor">
    <cofactor evidence="2">
        <name>Mg(2+)</name>
        <dbReference type="ChEBI" id="CHEBI:18420"/>
    </cofactor>
</comment>
<feature type="compositionally biased region" description="Polar residues" evidence="7">
    <location>
        <begin position="1796"/>
        <end position="1818"/>
    </location>
</feature>
<evidence type="ECO:0000259" key="8">
    <source>
        <dbReference type="PROSITE" id="PS50158"/>
    </source>
</evidence>
<comment type="cofactor">
    <cofactor evidence="1">
        <name>Mn(2+)</name>
        <dbReference type="ChEBI" id="CHEBI:29035"/>
    </cofactor>
</comment>
<dbReference type="InterPro" id="IPR036875">
    <property type="entry name" value="Znf_CCHC_sf"/>
</dbReference>
<dbReference type="Pfam" id="PF19088">
    <property type="entry name" value="TUTase"/>
    <property type="match status" value="1"/>
</dbReference>
<feature type="compositionally biased region" description="Pro residues" evidence="7">
    <location>
        <begin position="1"/>
        <end position="10"/>
    </location>
</feature>
<evidence type="ECO:0000256" key="6">
    <source>
        <dbReference type="PROSITE-ProRule" id="PRU00047"/>
    </source>
</evidence>
<evidence type="ECO:0000256" key="1">
    <source>
        <dbReference type="ARBA" id="ARBA00001936"/>
    </source>
</evidence>
<evidence type="ECO:0000313" key="10">
    <source>
        <dbReference type="Proteomes" id="UP001159427"/>
    </source>
</evidence>
<evidence type="ECO:0000256" key="2">
    <source>
        <dbReference type="ARBA" id="ARBA00001946"/>
    </source>
</evidence>
<feature type="region of interest" description="Disordered" evidence="7">
    <location>
        <begin position="1"/>
        <end position="60"/>
    </location>
</feature>
<keyword evidence="10" id="KW-1185">Reference proteome</keyword>
<feature type="compositionally biased region" description="Low complexity" evidence="7">
    <location>
        <begin position="450"/>
        <end position="460"/>
    </location>
</feature>
<feature type="compositionally biased region" description="Polar residues" evidence="7">
    <location>
        <begin position="1165"/>
        <end position="1176"/>
    </location>
</feature>
<dbReference type="Pfam" id="PF03828">
    <property type="entry name" value="PAP_assoc"/>
    <property type="match status" value="2"/>
</dbReference>
<feature type="region of interest" description="Disordered" evidence="7">
    <location>
        <begin position="114"/>
        <end position="134"/>
    </location>
</feature>
<feature type="compositionally biased region" description="Basic and acidic residues" evidence="7">
    <location>
        <begin position="1986"/>
        <end position="1995"/>
    </location>
</feature>
<dbReference type="InterPro" id="IPR002058">
    <property type="entry name" value="PAP_assoc"/>
</dbReference>
<dbReference type="SUPFAM" id="SSF81631">
    <property type="entry name" value="PAP/OAS1 substrate-binding domain"/>
    <property type="match status" value="2"/>
</dbReference>
<feature type="compositionally biased region" description="Polar residues" evidence="7">
    <location>
        <begin position="1055"/>
        <end position="1085"/>
    </location>
</feature>
<feature type="compositionally biased region" description="Basic and acidic residues" evidence="7">
    <location>
        <begin position="1521"/>
        <end position="1552"/>
    </location>
</feature>
<dbReference type="PANTHER" id="PTHR12271:SF66">
    <property type="entry name" value="TERMINAL URIDYLYLTRANSFERASE TAILOR"/>
    <property type="match status" value="1"/>
</dbReference>
<dbReference type="CDD" id="cd05402">
    <property type="entry name" value="NT_PAP_TUTase"/>
    <property type="match status" value="2"/>
</dbReference>
<dbReference type="Gene3D" id="1.10.1410.10">
    <property type="match status" value="2"/>
</dbReference>
<dbReference type="Proteomes" id="UP001159427">
    <property type="component" value="Unassembled WGS sequence"/>
</dbReference>
<keyword evidence="4" id="KW-0479">Metal-binding</keyword>
<dbReference type="InterPro" id="IPR045100">
    <property type="entry name" value="TUT4/7_NTP_transf"/>
</dbReference>
<feature type="compositionally biased region" description="Basic and acidic residues" evidence="7">
    <location>
        <begin position="996"/>
        <end position="1008"/>
    </location>
</feature>
<feature type="compositionally biased region" description="Polar residues" evidence="7">
    <location>
        <begin position="1828"/>
        <end position="1838"/>
    </location>
</feature>
<reference evidence="9 10" key="1">
    <citation type="submission" date="2022-05" db="EMBL/GenBank/DDBJ databases">
        <authorList>
            <consortium name="Genoscope - CEA"/>
            <person name="William W."/>
        </authorList>
    </citation>
    <scope>NUCLEOTIDE SEQUENCE [LARGE SCALE GENOMIC DNA]</scope>
</reference>
<evidence type="ECO:0000256" key="7">
    <source>
        <dbReference type="SAM" id="MobiDB-lite"/>
    </source>
</evidence>
<accession>A0ABN8LU99</accession>
<dbReference type="PROSITE" id="PS50158">
    <property type="entry name" value="ZF_CCHC"/>
    <property type="match status" value="1"/>
</dbReference>
<feature type="region of interest" description="Disordered" evidence="7">
    <location>
        <begin position="1103"/>
        <end position="1207"/>
    </location>
</feature>
<feature type="compositionally biased region" description="Basic residues" evidence="7">
    <location>
        <begin position="1735"/>
        <end position="1744"/>
    </location>
</feature>
<sequence>MDNSEIPPPSTGISEVARKDGDDLENSQKPIKPGSSSRSRRNRGKAENHKEGRKETTGISINEDPACRDLYLQILKDLESQHFIVQADINVKGSPFYCELCEVKLGNIEECQNHATRKSHKKLKKSKGEHLALSRVSPPSEPQILALNRLLESVVLERGLCPVSDLPRRQEVAKDVSKTVCSTHPECSVSVYGSSLTGFGLKESDINLDLVIPDEVMIPPVLLSILELLQNDEHYCDVKSEFDAKVPRILFKHVSSGLDCELSPGNVTASNTSRLLKMYADLDPRVRTLVVGLRHWARLCSIDCQSEGGLPGYSLALMVIHFLQEVKPPVLPRCNPTEMVDKPCSKEDFLTENVDEIGSLWFQLFRFYCLDFDIPNLVINIREPEPLTREAKNWGRRRIAVEDPFSTKRNVASSMSSDKAFEYFFACWKNSYFYFGSLPGSSQNNPVADSPNTSSSNSNKKSNKMKQKTDALIEEEAIFEMDDVDQATNQLESLELQSSDNSVKPKGFQSEKPTEEDSPNVKSKTDDSVSDEEVEITLSESDNGEASESKIKSAEGNEGHVDSEKRDSLNTESGNKTAVVDVPPDIEFRFDAQVFKGKSRPVRTCCFCKEDGHIKTQCPDLRKPPLRPLPPMTQQFGDVLEFACRTCRNDFEFDRLEVGYREKVLRNLEEYIHEIFPGARLFLFGSSKNGFGFRNSDIDICMTLDDMAKEEVDAVEVIKKLAKLLKKHKDCANVLAITTAKVPIVKFYLRSCKREADISLYNTLALENTAMLATYAKLDDRVATLGYTVKVFAKVCDIGDASKGSLSSYAYILMLLHYLQQCNPPVIPVLQNLYTDNKKPEKIIDGWNCWFCKDPKKIKTLWNQKQANPYSAGMLWYGFLRYYTEKFDFEHDVVCCRRTKKLTKFEKMWTKHVFAIEDPFNLDHNLGAGVTRKMASYIISTFIRGRERFGFPRYDIPPQLCQRFFFDVYFLTDGYEAPTDRNCRVCGKIGHIAKDCPRSKSNRRAEEKKEEEEREVAKENGQIPDISRKPFNAGPARPRSASVPDKQEQKRGNEISASLPVSQQNNIPARQEVSGQSSSRSQPDTNSITAALTQNHEVKRNENSIANSPDMPPSHVQSPQTSVVNKNGSVTDLESDTMDANSTHAQAPSPKDLSANVATDIIPGSVSQGPHATGAGSNNGLGGRMSPQVSESPSEIPDGQPLIMNTPPPNQPFMFHPQTGHIVGSPSQYEMWLRHHELMAITQPFSPPIRPLVPYPLTPEAQTQGQHWNIVSENVPMQHLGSPIRGQQHRAVPNEHLVSHSPPNISRNVMWPAGIHSPPHAARGHQYQEQQLPFPRVRAPGLPIPVTGSPPHPRLSYASPPGVPVSPQQIGQHFQMTNSPGMSPPVYGSPPQHALQHSVPRQERLSHPPMGTHMTGEQFMDFMRKVEDESKKQESALATKVSSNEVEHKELKTVAPKDLKIAETPEEHKLLSKLNQVKSLWEEGFSLAPERTCPNPEPTVNGHLKEQSDVGSSTGEIQLPAKREAWGPVPDTHEGSDEIKLVDADQKEKETVASDGKMQATSSPSDEPSEETNVKHQTTGTTPEELPTRKPNRRGGRGRKPKGSRYIERDTNAVQKLEEKFLEDEQIATKGNRQSGHDEQKYDDVAVGTSPQKARSGVKNKEQKIVEGSSESGTQHKKKSPSSAKDRDKGQPEITHQEARTAERHNAPRNSTEGLKGAVPKKKNASSPKDEQKKGQQKSRKGKRTRDSGNPHDSAGEEVEDGAFKRKSAQSSERNGVKKGSGGSSQDARRADFGDSTGNPSKGITDATSCQKDSLTSTKGGGKVGSEVNAQAVQSADSRNPHGHSIKNGGDGASNRKGPPTSTKNGGKKEPEGSSQGARSEDSSDSLGGPHKLKGGKGGSPKQKGPPTSTKNGDKKGLERSSQDSRKADSADSPGSPVKGDTGGSAKQKDSSTSKNDRENKGSERGSESVRTANSGDSSGSLSKGAKGESPDQKRSPSNTNDRQKKGPEPAETFGNSSRDSSKGGRGGASNRRRRRQHSRANSEGKGGEKRDPRSRSNSEPDRHPFKNS</sequence>
<dbReference type="SUPFAM" id="SSF57756">
    <property type="entry name" value="Retrovirus zinc finger-like domains"/>
    <property type="match status" value="1"/>
</dbReference>
<keyword evidence="6" id="KW-0862">Zinc</keyword>
<keyword evidence="6" id="KW-0863">Zinc-finger</keyword>
<feature type="compositionally biased region" description="Basic residues" evidence="7">
    <location>
        <begin position="115"/>
        <end position="125"/>
    </location>
</feature>
<evidence type="ECO:0000256" key="3">
    <source>
        <dbReference type="ARBA" id="ARBA00022679"/>
    </source>
</evidence>
<evidence type="ECO:0000256" key="4">
    <source>
        <dbReference type="ARBA" id="ARBA00022723"/>
    </source>
</evidence>
<feature type="compositionally biased region" description="Basic and acidic residues" evidence="7">
    <location>
        <begin position="1605"/>
        <end position="1620"/>
    </location>
</feature>
<feature type="region of interest" description="Disordered" evidence="7">
    <location>
        <begin position="1491"/>
        <end position="2069"/>
    </location>
</feature>
<dbReference type="InterPro" id="IPR054708">
    <property type="entry name" value="MTPAP-like_central"/>
</dbReference>
<dbReference type="Pfam" id="PF00098">
    <property type="entry name" value="zf-CCHC"/>
    <property type="match status" value="1"/>
</dbReference>
<feature type="compositionally biased region" description="Polar residues" evidence="7">
    <location>
        <begin position="1115"/>
        <end position="1146"/>
    </location>
</feature>
<dbReference type="Pfam" id="PF22600">
    <property type="entry name" value="MTPAP-like_central"/>
    <property type="match status" value="1"/>
</dbReference>
<keyword evidence="3" id="KW-0808">Transferase</keyword>
<feature type="compositionally biased region" description="Basic and acidic residues" evidence="7">
    <location>
        <begin position="2041"/>
        <end position="2069"/>
    </location>
</feature>
<proteinExistence type="predicted"/>
<protein>
    <recommendedName>
        <fullName evidence="8">CCHC-type domain-containing protein</fullName>
    </recommendedName>
</protein>
<feature type="compositionally biased region" description="Basic and acidic residues" evidence="7">
    <location>
        <begin position="44"/>
        <end position="56"/>
    </location>
</feature>
<dbReference type="PANTHER" id="PTHR12271">
    <property type="entry name" value="POLY A POLYMERASE CID PAP -RELATED"/>
    <property type="match status" value="1"/>
</dbReference>
<feature type="region of interest" description="Disordered" evidence="7">
    <location>
        <begin position="494"/>
        <end position="577"/>
    </location>
</feature>
<feature type="compositionally biased region" description="Basic residues" evidence="7">
    <location>
        <begin position="1590"/>
        <end position="1603"/>
    </location>
</feature>
<gene>
    <name evidence="9" type="ORF">PEVE_00008963</name>
</gene>
<name>A0ABN8LU99_9CNID</name>
<feature type="compositionally biased region" description="Basic and acidic residues" evidence="7">
    <location>
        <begin position="1684"/>
        <end position="1706"/>
    </location>
</feature>
<dbReference type="Gene3D" id="3.30.460.10">
    <property type="entry name" value="Beta Polymerase, domain 2"/>
    <property type="match status" value="2"/>
</dbReference>
<dbReference type="InterPro" id="IPR001878">
    <property type="entry name" value="Znf_CCHC"/>
</dbReference>
<feature type="region of interest" description="Disordered" evidence="7">
    <location>
        <begin position="443"/>
        <end position="469"/>
    </location>
</feature>
<feature type="compositionally biased region" description="Polar residues" evidence="7">
    <location>
        <begin position="1969"/>
        <end position="1982"/>
    </location>
</feature>
<comment type="caution">
    <text evidence="9">The sequence shown here is derived from an EMBL/GenBank/DDBJ whole genome shotgun (WGS) entry which is preliminary data.</text>
</comment>
<feature type="compositionally biased region" description="Basic and acidic residues" evidence="7">
    <location>
        <begin position="547"/>
        <end position="569"/>
    </location>
</feature>
<dbReference type="Gene3D" id="4.10.60.10">
    <property type="entry name" value="Zinc finger, CCHC-type"/>
    <property type="match status" value="1"/>
</dbReference>
<dbReference type="EMBL" id="CALNXI010000161">
    <property type="protein sequence ID" value="CAH3020860.1"/>
    <property type="molecule type" value="Genomic_DNA"/>
</dbReference>
<feature type="region of interest" description="Disordered" evidence="7">
    <location>
        <begin position="996"/>
        <end position="1085"/>
    </location>
</feature>
<evidence type="ECO:0000313" key="9">
    <source>
        <dbReference type="EMBL" id="CAH3020860.1"/>
    </source>
</evidence>
<organism evidence="9 10">
    <name type="scientific">Porites evermanni</name>
    <dbReference type="NCBI Taxonomy" id="104178"/>
    <lineage>
        <taxon>Eukaryota</taxon>
        <taxon>Metazoa</taxon>
        <taxon>Cnidaria</taxon>
        <taxon>Anthozoa</taxon>
        <taxon>Hexacorallia</taxon>
        <taxon>Scleractinia</taxon>
        <taxon>Fungiina</taxon>
        <taxon>Poritidae</taxon>
        <taxon>Porites</taxon>
    </lineage>
</organism>
<feature type="domain" description="CCHC-type" evidence="8">
    <location>
        <begin position="983"/>
        <end position="998"/>
    </location>
</feature>
<dbReference type="SUPFAM" id="SSF81301">
    <property type="entry name" value="Nucleotidyltransferase"/>
    <property type="match status" value="2"/>
</dbReference>
<feature type="compositionally biased region" description="Basic and acidic residues" evidence="7">
    <location>
        <begin position="1912"/>
        <end position="1930"/>
    </location>
</feature>
<feature type="compositionally biased region" description="Basic and acidic residues" evidence="7">
    <location>
        <begin position="1635"/>
        <end position="1644"/>
    </location>
</feature>
<dbReference type="SMART" id="SM00343">
    <property type="entry name" value="ZnF_C2HC"/>
    <property type="match status" value="2"/>
</dbReference>
<evidence type="ECO:0000256" key="5">
    <source>
        <dbReference type="ARBA" id="ARBA00022842"/>
    </source>
</evidence>
<keyword evidence="5" id="KW-0460">Magnesium</keyword>